<dbReference type="Proteomes" id="UP000177718">
    <property type="component" value="Unassembled WGS sequence"/>
</dbReference>
<sequence>MYQVHAQPVASVTPPKTGHGKTDQTCPLAFQTLEIYSALMEFAKVGDQRTLRALYQACQTPSHKIEDTCAAIAVMMSAIPFDYVDRRVKADAVEVTGKLLEERDRTIVVRPLETLQV</sequence>
<proteinExistence type="predicted"/>
<protein>
    <submittedName>
        <fullName evidence="2">Uncharacterized protein</fullName>
    </submittedName>
</protein>
<evidence type="ECO:0000256" key="1">
    <source>
        <dbReference type="SAM" id="MobiDB-lite"/>
    </source>
</evidence>
<gene>
    <name evidence="2" type="ORF">A3A61_01210</name>
</gene>
<feature type="region of interest" description="Disordered" evidence="1">
    <location>
        <begin position="1"/>
        <end position="23"/>
    </location>
</feature>
<evidence type="ECO:0000313" key="2">
    <source>
        <dbReference type="EMBL" id="OGY32019.1"/>
    </source>
</evidence>
<evidence type="ECO:0000313" key="3">
    <source>
        <dbReference type="Proteomes" id="UP000177718"/>
    </source>
</evidence>
<comment type="caution">
    <text evidence="2">The sequence shown here is derived from an EMBL/GenBank/DDBJ whole genome shotgun (WGS) entry which is preliminary data.</text>
</comment>
<dbReference type="AlphaFoldDB" id="A0A1G1WWA9"/>
<reference evidence="2 3" key="1">
    <citation type="journal article" date="2016" name="Nat. Commun.">
        <title>Thousands of microbial genomes shed light on interconnected biogeochemical processes in an aquifer system.</title>
        <authorList>
            <person name="Anantharaman K."/>
            <person name="Brown C.T."/>
            <person name="Hug L.A."/>
            <person name="Sharon I."/>
            <person name="Castelle C.J."/>
            <person name="Probst A.J."/>
            <person name="Thomas B.C."/>
            <person name="Singh A."/>
            <person name="Wilkins M.J."/>
            <person name="Karaoz U."/>
            <person name="Brodie E.L."/>
            <person name="Williams K.H."/>
            <person name="Hubbard S.S."/>
            <person name="Banfield J.F."/>
        </authorList>
    </citation>
    <scope>NUCLEOTIDE SEQUENCE [LARGE SCALE GENOMIC DNA]</scope>
</reference>
<name>A0A1G1WWA9_9BACT</name>
<dbReference type="EMBL" id="MHDB01000020">
    <property type="protein sequence ID" value="OGY32019.1"/>
    <property type="molecule type" value="Genomic_DNA"/>
</dbReference>
<accession>A0A1G1WWA9</accession>
<organism evidence="2 3">
    <name type="scientific">Candidatus Woykebacteria bacterium RIFCSPLOWO2_01_FULL_43_14</name>
    <dbReference type="NCBI Taxonomy" id="1802605"/>
    <lineage>
        <taxon>Bacteria</taxon>
        <taxon>Candidatus Woykeibacteriota</taxon>
    </lineage>
</organism>